<dbReference type="InterPro" id="IPR027417">
    <property type="entry name" value="P-loop_NTPase"/>
</dbReference>
<evidence type="ECO:0000256" key="2">
    <source>
        <dbReference type="SAM" id="MobiDB-lite"/>
    </source>
</evidence>
<dbReference type="Pfam" id="PF00685">
    <property type="entry name" value="Sulfotransfer_1"/>
    <property type="match status" value="1"/>
</dbReference>
<evidence type="ECO:0000259" key="4">
    <source>
        <dbReference type="Pfam" id="PF00685"/>
    </source>
</evidence>
<dbReference type="InterPro" id="IPR052654">
    <property type="entry name" value="CS_Sulfotransferase"/>
</dbReference>
<dbReference type="GeneTree" id="ENSGT00390000004719"/>
<dbReference type="InterPro" id="IPR000863">
    <property type="entry name" value="Sulfotransferase_dom"/>
</dbReference>
<comment type="similarity">
    <text evidence="1">Belongs to the sulfotransferase 1 family.</text>
</comment>
<evidence type="ECO:0000313" key="6">
    <source>
        <dbReference type="Proteomes" id="UP000264820"/>
    </source>
</evidence>
<dbReference type="RefSeq" id="XP_019721417.1">
    <property type="nucleotide sequence ID" value="XM_019865858.1"/>
</dbReference>
<accession>A0A3Q2YI72</accession>
<dbReference type="AlphaFoldDB" id="A0A3Q2YI72"/>
<dbReference type="KEGG" id="hcq:109513397"/>
<reference evidence="5" key="1">
    <citation type="submission" date="2025-08" db="UniProtKB">
        <authorList>
            <consortium name="Ensembl"/>
        </authorList>
    </citation>
    <scope>IDENTIFICATION</scope>
</reference>
<dbReference type="Ensembl" id="ENSHCOT00000020350.1">
    <property type="protein sequence ID" value="ENSHCOP00000013107.1"/>
    <property type="gene ID" value="ENSHCOG00000016235.1"/>
</dbReference>
<sequence length="548" mass="63286">MDGRHLSSSKLWAPAARQQSRTVTHMDYKYTLLDSGGDDYRKRPLLLQVDQAPLNLFAVLQVKPELPRRWSAPGCFRKVRLCGVFLGVAVTFVIMASYILTGDRKDLLLTPSPYHHLVNPPGPFAFNLSSVKDYAHLQLVVKSIVSKVEFHSARQLPELKALVRSEQHMFSVIPRQFLPGFRNPCWYEEYAGNVTSTPYRANLYAHYARRFRAVFQHLRDTFQKHLRSRDGKLYRIRCLPYFYIIGQPKCGTTDLYDRLRLHPDVKFSTFKEPHWWTRKRFGIIRLSEGFHDRYPVEDYLDLFDQAAHLIQGSLAANDSGTPSRPDVIIGEASASTMWDNNAWVYFYDNATTRGEPPFLIQDFVHALQPDARFIVMLRDPVERLYSDYLYFGIANKSAEDFHEKVSESLQLLDGCLADSMLRSCVYNTSVNNAMPVRLHVGLYVVYLLDWLSIFSREQILVLRLEDHASNRKYTMHTVFHFLGLGPLSQPIESELNRSPASNSRRPADKDLGPMLPATQRVLHHFYAPFNRKLAQVLHNDAFLWDSKP</sequence>
<dbReference type="RefSeq" id="XP_019721416.1">
    <property type="nucleotide sequence ID" value="XM_019865857.1"/>
</dbReference>
<dbReference type="EC" id="2.8.2.-" evidence="1"/>
<dbReference type="OrthoDB" id="8068875at2759"/>
<keyword evidence="3" id="KW-1133">Transmembrane helix</keyword>
<reference evidence="5" key="2">
    <citation type="submission" date="2025-09" db="UniProtKB">
        <authorList>
            <consortium name="Ensembl"/>
        </authorList>
    </citation>
    <scope>IDENTIFICATION</scope>
</reference>
<protein>
    <recommendedName>
        <fullName evidence="1">Sulfotransferase</fullName>
        <ecNumber evidence="1">2.8.2.-</ecNumber>
    </recommendedName>
</protein>
<proteinExistence type="inferred from homology"/>
<keyword evidence="1" id="KW-0808">Transferase</keyword>
<evidence type="ECO:0000256" key="1">
    <source>
        <dbReference type="RuleBase" id="RU361155"/>
    </source>
</evidence>
<dbReference type="GO" id="GO:0050659">
    <property type="term" value="F:N-acetylgalactosamine 4-sulfate 6-O-sulfotransferase activity"/>
    <property type="evidence" value="ECO:0007669"/>
    <property type="project" value="TreeGrafter"/>
</dbReference>
<name>A0A3Q2YI72_HIPCM</name>
<keyword evidence="3" id="KW-0472">Membrane</keyword>
<evidence type="ECO:0000256" key="3">
    <source>
        <dbReference type="SAM" id="Phobius"/>
    </source>
</evidence>
<feature type="region of interest" description="Disordered" evidence="2">
    <location>
        <begin position="493"/>
        <end position="512"/>
    </location>
</feature>
<dbReference type="Proteomes" id="UP000264820">
    <property type="component" value="Unplaced"/>
</dbReference>
<dbReference type="STRING" id="109280.ENSHCOP00000013107"/>
<dbReference type="PANTHER" id="PTHR15723">
    <property type="entry name" value="CARBOHYDRATE SULFOTRANSFERASE 15"/>
    <property type="match status" value="1"/>
</dbReference>
<evidence type="ECO:0000313" key="5">
    <source>
        <dbReference type="Ensembl" id="ENSHCOP00000013107.1"/>
    </source>
</evidence>
<keyword evidence="6" id="KW-1185">Reference proteome</keyword>
<feature type="domain" description="Sulfotransferase" evidence="4">
    <location>
        <begin position="243"/>
        <end position="496"/>
    </location>
</feature>
<feature type="transmembrane region" description="Helical" evidence="3">
    <location>
        <begin position="79"/>
        <end position="100"/>
    </location>
</feature>
<dbReference type="GO" id="GO:0019319">
    <property type="term" value="P:hexose biosynthetic process"/>
    <property type="evidence" value="ECO:0007669"/>
    <property type="project" value="TreeGrafter"/>
</dbReference>
<dbReference type="OMA" id="HKQQVGC"/>
<dbReference type="GeneID" id="109513397"/>
<dbReference type="Gene3D" id="3.40.50.300">
    <property type="entry name" value="P-loop containing nucleotide triphosphate hydrolases"/>
    <property type="match status" value="1"/>
</dbReference>
<organism evidence="5 6">
    <name type="scientific">Hippocampus comes</name>
    <name type="common">Tiger tail seahorse</name>
    <dbReference type="NCBI Taxonomy" id="109280"/>
    <lineage>
        <taxon>Eukaryota</taxon>
        <taxon>Metazoa</taxon>
        <taxon>Chordata</taxon>
        <taxon>Craniata</taxon>
        <taxon>Vertebrata</taxon>
        <taxon>Euteleostomi</taxon>
        <taxon>Actinopterygii</taxon>
        <taxon>Neopterygii</taxon>
        <taxon>Teleostei</taxon>
        <taxon>Neoteleostei</taxon>
        <taxon>Acanthomorphata</taxon>
        <taxon>Syngnathiaria</taxon>
        <taxon>Syngnathiformes</taxon>
        <taxon>Syngnathoidei</taxon>
        <taxon>Syngnathidae</taxon>
        <taxon>Hippocampus</taxon>
    </lineage>
</organism>
<dbReference type="PANTHER" id="PTHR15723:SF0">
    <property type="entry name" value="CARBOHYDRATE SULFOTRANSFERASE 15"/>
    <property type="match status" value="1"/>
</dbReference>
<keyword evidence="3" id="KW-0812">Transmembrane</keyword>
<dbReference type="SUPFAM" id="SSF52540">
    <property type="entry name" value="P-loop containing nucleoside triphosphate hydrolases"/>
    <property type="match status" value="1"/>
</dbReference>